<proteinExistence type="predicted"/>
<keyword evidence="2" id="KW-0812">Transmembrane</keyword>
<feature type="chain" id="PRO_5037355819" description="6-Cys domain-containing protein" evidence="3">
    <location>
        <begin position="25"/>
        <end position="632"/>
    </location>
</feature>
<accession>A0A976M8R7</accession>
<dbReference type="EMBL" id="CP056066">
    <property type="protein sequence ID" value="UKJ89286.1"/>
    <property type="molecule type" value="Genomic_DNA"/>
</dbReference>
<feature type="region of interest" description="Disordered" evidence="1">
    <location>
        <begin position="554"/>
        <end position="600"/>
    </location>
</feature>
<keyword evidence="2" id="KW-0472">Membrane</keyword>
<name>A0A976M8R7_THEOR</name>
<evidence type="ECO:0000256" key="3">
    <source>
        <dbReference type="SAM" id="SignalP"/>
    </source>
</evidence>
<dbReference type="InterPro" id="IPR007480">
    <property type="entry name" value="DUF529"/>
</dbReference>
<dbReference type="Proteomes" id="UP000244803">
    <property type="component" value="Chromosome 3"/>
</dbReference>
<organism evidence="4 5">
    <name type="scientific">Theileria orientalis</name>
    <dbReference type="NCBI Taxonomy" id="68886"/>
    <lineage>
        <taxon>Eukaryota</taxon>
        <taxon>Sar</taxon>
        <taxon>Alveolata</taxon>
        <taxon>Apicomplexa</taxon>
        <taxon>Aconoidasida</taxon>
        <taxon>Piroplasmida</taxon>
        <taxon>Theileriidae</taxon>
        <taxon>Theileria</taxon>
    </lineage>
</organism>
<evidence type="ECO:0000313" key="4">
    <source>
        <dbReference type="EMBL" id="UKJ89286.1"/>
    </source>
</evidence>
<evidence type="ECO:0000256" key="2">
    <source>
        <dbReference type="SAM" id="Phobius"/>
    </source>
</evidence>
<evidence type="ECO:0000256" key="1">
    <source>
        <dbReference type="SAM" id="MobiDB-lite"/>
    </source>
</evidence>
<dbReference type="Pfam" id="PF04385">
    <property type="entry name" value="FAINT"/>
    <property type="match status" value="2"/>
</dbReference>
<evidence type="ECO:0008006" key="6">
    <source>
        <dbReference type="Google" id="ProtNLM"/>
    </source>
</evidence>
<feature type="signal peptide" evidence="3">
    <location>
        <begin position="1"/>
        <end position="24"/>
    </location>
</feature>
<keyword evidence="2" id="KW-1133">Transmembrane helix</keyword>
<protein>
    <recommendedName>
        <fullName evidence="6">6-Cys domain-containing protein</fullName>
    </recommendedName>
</protein>
<feature type="compositionally biased region" description="Basic and acidic residues" evidence="1">
    <location>
        <begin position="558"/>
        <end position="570"/>
    </location>
</feature>
<dbReference type="AlphaFoldDB" id="A0A976M8R7"/>
<reference evidence="4" key="1">
    <citation type="submission" date="2022-07" db="EMBL/GenBank/DDBJ databases">
        <title>Evaluation of T. orientalis genome assembly methods using nanopore sequencing and analysis of variation between genomes.</title>
        <authorList>
            <person name="Yam J."/>
            <person name="Micallef M.L."/>
            <person name="Liu M."/>
            <person name="Djordjevic S.P."/>
            <person name="Bogema D.R."/>
            <person name="Jenkins C."/>
        </authorList>
    </citation>
    <scope>NUCLEOTIDE SEQUENCE</scope>
    <source>
        <strain evidence="4">Fish Creek</strain>
    </source>
</reference>
<dbReference type="OrthoDB" id="361187at2759"/>
<sequence length="632" mass="72588">MSGFLQRFVFLFVLLLNLQKFVFSDTDSENKLYISLLKIVTEGESGRRVNDRKNYVLEELGPSYHFAIRNEAKCIEVAYGENVLYQYNEVDGYPKAISVHLDLNEIYLQVGKSVRIYQRTNDLWNIKTLESIDDISEQGLQVITSDRDAASHRVRTGVSVNYYLDGIQCSEVKYKNNTLWAHGKNSEYPNRVYFNVFKRICIINFPGSYMVLNYLENGSNVISDVKIVRDGANITIVTEDTSKSTHKENEITKYYLKEYAFVSNYLFNDETKCVELKHGKNVFWRHADNIAAGYPKSLCFHRDLNLLFLELNDSINTYKCLESGCMVIKNIPLDGFTESDLTIVTQNESDSITANNDPSAYNIEPFGFGTEYVFKKGNNCVAIEFGGKPVWTRDNGEYEGKLPRKLFFHIYTRMIILDFAEFYLIYEFQNNQFHLLTKDTLDKVEESDFKLMANYGSKSIVLNRDNYDFVKYPYGYAFVVIFKDGANCNAIDFKNTPLFRLPSNNSPPKVMYVNWDIKMILLESPSFVNAYMYLGGKWVHIFGYPETAKTVDISEVQQKPHEEKEHKQDSKPQQPPKKPEENSSLRGNNSTESEEDSDSTNSKLTTYVVIGASVLIVLILLLVAFGIFLGLT</sequence>
<keyword evidence="3" id="KW-0732">Signal</keyword>
<feature type="transmembrane region" description="Helical" evidence="2">
    <location>
        <begin position="607"/>
        <end position="631"/>
    </location>
</feature>
<evidence type="ECO:0000313" key="5">
    <source>
        <dbReference type="Proteomes" id="UP000244803"/>
    </source>
</evidence>
<gene>
    <name evidence="4" type="ORF">MACJ_002534</name>
</gene>